<evidence type="ECO:0000256" key="4">
    <source>
        <dbReference type="ARBA" id="ARBA00023121"/>
    </source>
</evidence>
<feature type="compositionally biased region" description="Polar residues" evidence="7">
    <location>
        <begin position="1367"/>
        <end position="1403"/>
    </location>
</feature>
<dbReference type="GO" id="GO:0008289">
    <property type="term" value="F:lipid binding"/>
    <property type="evidence" value="ECO:0007669"/>
    <property type="project" value="UniProtKB-KW"/>
</dbReference>
<keyword evidence="8" id="KW-0812">Transmembrane</keyword>
<evidence type="ECO:0000256" key="8">
    <source>
        <dbReference type="SAM" id="Phobius"/>
    </source>
</evidence>
<dbReference type="InterPro" id="IPR010285">
    <property type="entry name" value="DNA_helicase_pif1-like_DEAD"/>
</dbReference>
<keyword evidence="6" id="KW-0547">Nucleotide-binding</keyword>
<dbReference type="InterPro" id="IPR052455">
    <property type="entry name" value="Tricalbin_domain"/>
</dbReference>
<dbReference type="Pfam" id="PF00168">
    <property type="entry name" value="C2"/>
    <property type="match status" value="5"/>
</dbReference>
<organism evidence="11 12">
    <name type="scientific">Mucor plumbeus</name>
    <dbReference type="NCBI Taxonomy" id="97098"/>
    <lineage>
        <taxon>Eukaryota</taxon>
        <taxon>Fungi</taxon>
        <taxon>Fungi incertae sedis</taxon>
        <taxon>Mucoromycota</taxon>
        <taxon>Mucoromycotina</taxon>
        <taxon>Mucoromycetes</taxon>
        <taxon>Mucorales</taxon>
        <taxon>Mucorineae</taxon>
        <taxon>Mucoraceae</taxon>
        <taxon>Mucor</taxon>
    </lineage>
</organism>
<dbReference type="Pfam" id="PF05970">
    <property type="entry name" value="PIF1"/>
    <property type="match status" value="1"/>
</dbReference>
<keyword evidence="5 8" id="KW-0472">Membrane</keyword>
<dbReference type="SUPFAM" id="SSF49562">
    <property type="entry name" value="C2 domain (Calcium/lipid-binding domain, CaLB)"/>
    <property type="match status" value="5"/>
</dbReference>
<evidence type="ECO:0000256" key="6">
    <source>
        <dbReference type="RuleBase" id="RU363044"/>
    </source>
</evidence>
<evidence type="ECO:0000256" key="5">
    <source>
        <dbReference type="ARBA" id="ARBA00023136"/>
    </source>
</evidence>
<dbReference type="CDD" id="cd00030">
    <property type="entry name" value="C2"/>
    <property type="match status" value="1"/>
</dbReference>
<proteinExistence type="inferred from homology"/>
<dbReference type="GO" id="GO:0005524">
    <property type="term" value="F:ATP binding"/>
    <property type="evidence" value="ECO:0007669"/>
    <property type="project" value="UniProtKB-KW"/>
</dbReference>
<evidence type="ECO:0000259" key="10">
    <source>
        <dbReference type="PROSITE" id="PS51847"/>
    </source>
</evidence>
<dbReference type="InterPro" id="IPR017147">
    <property type="entry name" value="Tricalbin"/>
</dbReference>
<dbReference type="CDD" id="cd04044">
    <property type="entry name" value="C2A_Tricalbin-like"/>
    <property type="match status" value="1"/>
</dbReference>
<comment type="similarity">
    <text evidence="6">Belongs to the helicase family.</text>
</comment>
<dbReference type="GO" id="GO:0006310">
    <property type="term" value="P:DNA recombination"/>
    <property type="evidence" value="ECO:0007669"/>
    <property type="project" value="UniProtKB-KW"/>
</dbReference>
<dbReference type="InterPro" id="IPR037761">
    <property type="entry name" value="C2A_Tricalbin"/>
</dbReference>
<dbReference type="PROSITE" id="PS50004">
    <property type="entry name" value="C2"/>
    <property type="match status" value="5"/>
</dbReference>
<evidence type="ECO:0000256" key="2">
    <source>
        <dbReference type="ARBA" id="ARBA00022448"/>
    </source>
</evidence>
<keyword evidence="6" id="KW-0234">DNA repair</keyword>
<dbReference type="GO" id="GO:0071944">
    <property type="term" value="C:cell periphery"/>
    <property type="evidence" value="ECO:0007669"/>
    <property type="project" value="UniProtKB-ARBA"/>
</dbReference>
<feature type="domain" description="C2" evidence="9">
    <location>
        <begin position="632"/>
        <end position="750"/>
    </location>
</feature>
<keyword evidence="6" id="KW-0378">Hydrolase</keyword>
<comment type="catalytic activity">
    <reaction evidence="6">
        <text>ATP + H2O = ADP + phosphate + H(+)</text>
        <dbReference type="Rhea" id="RHEA:13065"/>
        <dbReference type="ChEBI" id="CHEBI:15377"/>
        <dbReference type="ChEBI" id="CHEBI:15378"/>
        <dbReference type="ChEBI" id="CHEBI:30616"/>
        <dbReference type="ChEBI" id="CHEBI:43474"/>
        <dbReference type="ChEBI" id="CHEBI:456216"/>
        <dbReference type="EC" id="5.6.2.3"/>
    </reaction>
</comment>
<feature type="compositionally biased region" description="Low complexity" evidence="7">
    <location>
        <begin position="96"/>
        <end position="107"/>
    </location>
</feature>
<sequence length="1578" mass="172717">MSDQSTSLPSVSQLQEGIVDESKQLHQAVNTALKSEEGGAPVHVFNPDLPAEQKKNELMKNAPKIPTITDQISHNKPLTTDIGSTENKKVAETLSNSVNSNNNNNNNKQASKAPGAYVEQPVPIKGVIPDWYSVGWTSFSNLPNPGDETAMAEFAKSHTPEEIKQIFEDRSRSSNGDYASDLVAQLVNEKYFGEWYHNCGVVFVAIFFTWLLIKIRLGLMSCLIVGAFFATYYRTSIKRTRRNARDDMQRQVSLNHLETDEETVGWMNHFLNRFWLIFEPVLSAQIIGQVDTILAENTPSFLDSIRMSSFTLGTKAPSVDGIKVYPGTAPDIVCMDWKFSFIPNDVLDLTAREVQQKVNPKIVLTIRVGKGMIGAGMPVLLEDIAFSGLLRIKLKLFNEMPHVKSVELSFLQKPHFDYVLKPIGGDTLGFDINNIPGLESFIKDQVHSNLGPMMYAPNVFTLDVAAMMEGGNDLETANGVLAVTIYSANNLKPNDLFGSLDPYCSFRVGNVHNPELARTTAIENSSHPKWNETHFVLLNNLNDILCFQIMDRNSGRNDTEIGVANLDLKDVEENDGGIEGLNLVVLRSGKPVGEVKADVRYFAVSKPEKLEDGTVIPPAESNSGVARFYVQDCKEIGQVVTQKKGGIPLVGGLPIVGGMPIIGSHGGDVNAYAIVKVNGQEKLRTATFKRSVNPRWNKFVEIFVADKSNMDFDVTIMNSVDFGDDTVLGRWTSSLTDMENQLVKEKNDWWNLKDGTGKIHLNMTWKPVPLTGFSAGLTRGSYREPIGVVRVKLNKATNIKNIEILTGGKSDPYVRVMSGLQSRGQTEAMLDDLNPVWDAAVYVPIHSLREDLTLEVMDYNDVSSDKFLGMCELLIKDIAVEKKTEDGQAYYEALASISRNAELMNKERKSGRGQLDYEASFFPTLALAKQYTKEELEAKQKDAVKVSSVNTETKTPPPAEEKTATIAAISTGPPEKDLHGEIIPYTENGKINLLAYSAGVLSVKIHDVVLPTKGNAVAEILLDSNDAQFRTAPIKGTTLNFNESGDAFVKEMDFSRLVVKVRNAKDDIKDDNRIGFWTSRVQDIVQSIQNRPELAEGEVQTDDIQEYRLLDSNGGLIRLSFKFIPAIQFQLDPSESLENQGNLTVTLVSASGLKASDRGGTSDPYCVFTINKEKVYKSQTYKKQLAPVFKNESFTAPVIARNKAIFGVKIYDWDQIGTNTLLAEGTIPIADLESFAAQEIDAPLRGGNIKLRLKWEPQLLARKREGTSLLGSTTRILTGGTGLAGDVVDYGVGAGGKVLTGGTRMVGGAIGGGTKVVGGAIGGGIGAIGGGIGAIGRGFGKFSGHGKKHSTTEVPAVAVPVVAAQEDPSNSPTASPIASPINSQYPADTTTADNRLSMSQKENASVLSSNGSLSSPRSVFEDREKNATIKINVLEARNLKGFGRDKTSDPYCRVKLGKNSIHKTKHLKKNLNPEWNETFTTKVFGTSVLEFMVRDHNTLADTDIGEVSFNVSEHVNEGKSFDGWLALSPKGNGEIHIQIEVINSFDGRLLVFGGDFRQILPVVPKGSRSQIVNQCINR</sequence>
<dbReference type="GO" id="GO:0000723">
    <property type="term" value="P:telomere maintenance"/>
    <property type="evidence" value="ECO:0007669"/>
    <property type="project" value="InterPro"/>
</dbReference>
<dbReference type="GO" id="GO:0043139">
    <property type="term" value="F:5'-3' DNA helicase activity"/>
    <property type="evidence" value="ECO:0007669"/>
    <property type="project" value="UniProtKB-EC"/>
</dbReference>
<feature type="compositionally biased region" description="Low complexity" evidence="7">
    <location>
        <begin position="1405"/>
        <end position="1418"/>
    </location>
</feature>
<feature type="domain" description="SMP-LTD" evidence="10">
    <location>
        <begin position="260"/>
        <end position="465"/>
    </location>
</feature>
<feature type="domain" description="C2" evidence="9">
    <location>
        <begin position="767"/>
        <end position="888"/>
    </location>
</feature>
<keyword evidence="6" id="KW-0067">ATP-binding</keyword>
<comment type="caution">
    <text evidence="11">The sequence shown here is derived from an EMBL/GenBank/DDBJ whole genome shotgun (WGS) entry which is preliminary data.</text>
</comment>
<dbReference type="GO" id="GO:0006869">
    <property type="term" value="P:lipid transport"/>
    <property type="evidence" value="ECO:0007669"/>
    <property type="project" value="UniProtKB-KW"/>
</dbReference>
<feature type="domain" description="C2" evidence="9">
    <location>
        <begin position="1409"/>
        <end position="1525"/>
    </location>
</feature>
<keyword evidence="6" id="KW-0347">Helicase</keyword>
<dbReference type="GO" id="GO:0061817">
    <property type="term" value="P:endoplasmic reticulum-plasma membrane tethering"/>
    <property type="evidence" value="ECO:0007669"/>
    <property type="project" value="InterPro"/>
</dbReference>
<feature type="region of interest" description="Disordered" evidence="7">
    <location>
        <begin position="96"/>
        <end position="115"/>
    </location>
</feature>
<dbReference type="CDD" id="cd21678">
    <property type="entry name" value="SMP_TCB"/>
    <property type="match status" value="1"/>
</dbReference>
<evidence type="ECO:0000256" key="3">
    <source>
        <dbReference type="ARBA" id="ARBA00023055"/>
    </source>
</evidence>
<keyword evidence="3" id="KW-0445">Lipid transport</keyword>
<dbReference type="InterPro" id="IPR056910">
    <property type="entry name" value="TCB1-3_C2"/>
</dbReference>
<feature type="non-terminal residue" evidence="11">
    <location>
        <position position="1578"/>
    </location>
</feature>
<keyword evidence="12" id="KW-1185">Reference proteome</keyword>
<keyword evidence="2" id="KW-0813">Transport</keyword>
<dbReference type="SMART" id="SM00239">
    <property type="entry name" value="C2"/>
    <property type="match status" value="6"/>
</dbReference>
<dbReference type="GO" id="GO:0016787">
    <property type="term" value="F:hydrolase activity"/>
    <property type="evidence" value="ECO:0007669"/>
    <property type="project" value="UniProtKB-KW"/>
</dbReference>
<keyword evidence="8" id="KW-1133">Transmembrane helix</keyword>
<dbReference type="InterPro" id="IPR031468">
    <property type="entry name" value="SMP_LBD"/>
</dbReference>
<evidence type="ECO:0000313" key="11">
    <source>
        <dbReference type="EMBL" id="KAG2204744.1"/>
    </source>
</evidence>
<dbReference type="PIRSF" id="PIRSF037232">
    <property type="entry name" value="Tricalbin"/>
    <property type="match status" value="1"/>
</dbReference>
<evidence type="ECO:0000259" key="9">
    <source>
        <dbReference type="PROSITE" id="PS50004"/>
    </source>
</evidence>
<reference evidence="11" key="1">
    <citation type="submission" date="2020-12" db="EMBL/GenBank/DDBJ databases">
        <title>Metabolic potential, ecology and presence of endohyphal bacteria is reflected in genomic diversity of Mucoromycotina.</title>
        <authorList>
            <person name="Muszewska A."/>
            <person name="Okrasinska A."/>
            <person name="Steczkiewicz K."/>
            <person name="Drgas O."/>
            <person name="Orlowska M."/>
            <person name="Perlinska-Lenart U."/>
            <person name="Aleksandrzak-Piekarczyk T."/>
            <person name="Szatraj K."/>
            <person name="Zielenkiewicz U."/>
            <person name="Pilsyk S."/>
            <person name="Malc E."/>
            <person name="Mieczkowski P."/>
            <person name="Kruszewska J.S."/>
            <person name="Biernat P."/>
            <person name="Pawlowska J."/>
        </authorList>
    </citation>
    <scope>NUCLEOTIDE SEQUENCE</scope>
    <source>
        <strain evidence="11">CBS 226.32</strain>
    </source>
</reference>
<comment type="subcellular location">
    <subcellularLocation>
        <location evidence="1">Membrane</location>
    </subcellularLocation>
</comment>
<dbReference type="GO" id="GO:0016020">
    <property type="term" value="C:membrane"/>
    <property type="evidence" value="ECO:0007669"/>
    <property type="project" value="UniProtKB-SubCell"/>
</dbReference>
<feature type="region of interest" description="Disordered" evidence="7">
    <location>
        <begin position="1365"/>
        <end position="1421"/>
    </location>
</feature>
<keyword evidence="6" id="KW-0227">DNA damage</keyword>
<feature type="transmembrane region" description="Helical" evidence="8">
    <location>
        <begin position="195"/>
        <end position="212"/>
    </location>
</feature>
<feature type="domain" description="C2" evidence="9">
    <location>
        <begin position="1123"/>
        <end position="1244"/>
    </location>
</feature>
<evidence type="ECO:0000313" key="12">
    <source>
        <dbReference type="Proteomes" id="UP000650833"/>
    </source>
</evidence>
<dbReference type="Pfam" id="PF24920">
    <property type="entry name" value="C2_TCB1"/>
    <property type="match status" value="1"/>
</dbReference>
<dbReference type="EC" id="5.6.2.3" evidence="6"/>
<dbReference type="PROSITE" id="PS51847">
    <property type="entry name" value="SMP"/>
    <property type="match status" value="1"/>
</dbReference>
<name>A0A8H7V860_9FUNG</name>
<comment type="cofactor">
    <cofactor evidence="6">
        <name>Mg(2+)</name>
        <dbReference type="ChEBI" id="CHEBI:18420"/>
    </cofactor>
</comment>
<feature type="transmembrane region" description="Helical" evidence="8">
    <location>
        <begin position="217"/>
        <end position="233"/>
    </location>
</feature>
<keyword evidence="6" id="KW-0233">DNA recombination</keyword>
<keyword evidence="4" id="KW-0446">Lipid-binding</keyword>
<gene>
    <name evidence="11" type="ORF">INT46_008327</name>
</gene>
<protein>
    <recommendedName>
        <fullName evidence="6">ATP-dependent DNA helicase</fullName>
        <ecNumber evidence="6">5.6.2.3</ecNumber>
    </recommendedName>
</protein>
<dbReference type="EMBL" id="JAEPRC010000190">
    <property type="protein sequence ID" value="KAG2204744.1"/>
    <property type="molecule type" value="Genomic_DNA"/>
</dbReference>
<dbReference type="Pfam" id="PF25669">
    <property type="entry name" value="SMP_MUG190-like"/>
    <property type="match status" value="1"/>
</dbReference>
<dbReference type="InterPro" id="IPR000008">
    <property type="entry name" value="C2_dom"/>
</dbReference>
<dbReference type="Gene3D" id="2.60.40.150">
    <property type="entry name" value="C2 domain"/>
    <property type="match status" value="5"/>
</dbReference>
<feature type="domain" description="C2" evidence="9">
    <location>
        <begin position="458"/>
        <end position="582"/>
    </location>
</feature>
<dbReference type="Proteomes" id="UP000650833">
    <property type="component" value="Unassembled WGS sequence"/>
</dbReference>
<dbReference type="GO" id="GO:0006281">
    <property type="term" value="P:DNA repair"/>
    <property type="evidence" value="ECO:0007669"/>
    <property type="project" value="UniProtKB-KW"/>
</dbReference>
<dbReference type="PANTHER" id="PTHR46980">
    <property type="entry name" value="TRICALBIN-1-RELATED"/>
    <property type="match status" value="1"/>
</dbReference>
<dbReference type="PANTHER" id="PTHR46980:SF2">
    <property type="entry name" value="TRICALBIN-1-RELATED"/>
    <property type="match status" value="1"/>
</dbReference>
<evidence type="ECO:0000256" key="1">
    <source>
        <dbReference type="ARBA" id="ARBA00004370"/>
    </source>
</evidence>
<accession>A0A8H7V860</accession>
<dbReference type="OrthoDB" id="1029639at2759"/>
<dbReference type="InterPro" id="IPR035892">
    <property type="entry name" value="C2_domain_sf"/>
</dbReference>
<evidence type="ECO:0000256" key="7">
    <source>
        <dbReference type="SAM" id="MobiDB-lite"/>
    </source>
</evidence>